<dbReference type="InterPro" id="IPR006224">
    <property type="entry name" value="PsdUridine_synth_RluA-like_CS"/>
</dbReference>
<dbReference type="GO" id="GO:0000455">
    <property type="term" value="P:enzyme-directed rRNA pseudouridine synthesis"/>
    <property type="evidence" value="ECO:0007669"/>
    <property type="project" value="TreeGrafter"/>
</dbReference>
<dbReference type="SUPFAM" id="SSF55120">
    <property type="entry name" value="Pseudouridine synthase"/>
    <property type="match status" value="1"/>
</dbReference>
<name>A0A238VI50_9FLAO</name>
<organism evidence="3 4">
    <name type="scientific">Lutibacter agarilyticus</name>
    <dbReference type="NCBI Taxonomy" id="1109740"/>
    <lineage>
        <taxon>Bacteria</taxon>
        <taxon>Pseudomonadati</taxon>
        <taxon>Bacteroidota</taxon>
        <taxon>Flavobacteriia</taxon>
        <taxon>Flavobacteriales</taxon>
        <taxon>Flavobacteriaceae</taxon>
        <taxon>Lutibacter</taxon>
    </lineage>
</organism>
<evidence type="ECO:0000259" key="2">
    <source>
        <dbReference type="Pfam" id="PF00849"/>
    </source>
</evidence>
<evidence type="ECO:0000313" key="4">
    <source>
        <dbReference type="Proteomes" id="UP000198384"/>
    </source>
</evidence>
<dbReference type="PANTHER" id="PTHR21600:SF87">
    <property type="entry name" value="RNA PSEUDOURIDYLATE SYNTHASE DOMAIN-CONTAINING PROTEIN 1"/>
    <property type="match status" value="1"/>
</dbReference>
<dbReference type="PROSITE" id="PS01129">
    <property type="entry name" value="PSI_RLU"/>
    <property type="match status" value="1"/>
</dbReference>
<dbReference type="PANTHER" id="PTHR21600">
    <property type="entry name" value="MITOCHONDRIAL RNA PSEUDOURIDINE SYNTHASE"/>
    <property type="match status" value="1"/>
</dbReference>
<dbReference type="InterPro" id="IPR050188">
    <property type="entry name" value="RluA_PseudoU_synthase"/>
</dbReference>
<keyword evidence="4" id="KW-1185">Reference proteome</keyword>
<comment type="similarity">
    <text evidence="1">Belongs to the pseudouridine synthase RluA family.</text>
</comment>
<dbReference type="GO" id="GO:0009982">
    <property type="term" value="F:pseudouridine synthase activity"/>
    <property type="evidence" value="ECO:0007669"/>
    <property type="project" value="InterPro"/>
</dbReference>
<dbReference type="Gene3D" id="3.30.2350.10">
    <property type="entry name" value="Pseudouridine synthase"/>
    <property type="match status" value="1"/>
</dbReference>
<dbReference type="InterPro" id="IPR020103">
    <property type="entry name" value="PsdUridine_synth_cat_dom_sf"/>
</dbReference>
<feature type="domain" description="Pseudouridine synthase RsuA/RluA-like" evidence="2">
    <location>
        <begin position="20"/>
        <end position="169"/>
    </location>
</feature>
<dbReference type="AlphaFoldDB" id="A0A238VI50"/>
<evidence type="ECO:0000313" key="3">
    <source>
        <dbReference type="EMBL" id="SNR34072.1"/>
    </source>
</evidence>
<dbReference type="InterPro" id="IPR006145">
    <property type="entry name" value="PsdUridine_synth_RsuA/RluA"/>
</dbReference>
<proteinExistence type="inferred from homology"/>
<protein>
    <submittedName>
        <fullName evidence="3">tRNA pseudouridine synthase C</fullName>
    </submittedName>
</protein>
<accession>A0A238VI50</accession>
<dbReference type="EMBL" id="FZNT01000001">
    <property type="protein sequence ID" value="SNR34072.1"/>
    <property type="molecule type" value="Genomic_DNA"/>
</dbReference>
<reference evidence="3 4" key="1">
    <citation type="submission" date="2017-06" db="EMBL/GenBank/DDBJ databases">
        <authorList>
            <person name="Kim H.J."/>
            <person name="Triplett B.A."/>
        </authorList>
    </citation>
    <scope>NUCLEOTIDE SEQUENCE [LARGE SCALE GENOMIC DNA]</scope>
    <source>
        <strain evidence="3 4">DSM 29150</strain>
    </source>
</reference>
<dbReference type="GO" id="GO:0140098">
    <property type="term" value="F:catalytic activity, acting on RNA"/>
    <property type="evidence" value="ECO:0007669"/>
    <property type="project" value="UniProtKB-ARBA"/>
</dbReference>
<evidence type="ECO:0000256" key="1">
    <source>
        <dbReference type="ARBA" id="ARBA00010876"/>
    </source>
</evidence>
<dbReference type="GO" id="GO:0003723">
    <property type="term" value="F:RNA binding"/>
    <property type="evidence" value="ECO:0007669"/>
    <property type="project" value="InterPro"/>
</dbReference>
<sequence length="240" mass="28247">MQDTYICLMEVEIIFEDETILIVNKPNNVLIHKSYYARNIKDETLLELVYKQTGLNLYPVHRLDRKTSGVLVLAKQKEQVAIFQALFNTNEIQKTYLGIVRGFVAEPTLINSPVKNPDTQVYKEAETYCKPLQIVQLNIPVHPYETSRYSLVELKPSSGRMHQLRIHMNKMSHPIVGDYKYGDRFHNRMFENEFNCHNLFLHAVSLSFKHPLTEKQLNIKARIPEDWTYLFSKFEWKVDI</sequence>
<dbReference type="Proteomes" id="UP000198384">
    <property type="component" value="Unassembled WGS sequence"/>
</dbReference>
<dbReference type="Pfam" id="PF00849">
    <property type="entry name" value="PseudoU_synth_2"/>
    <property type="match status" value="1"/>
</dbReference>
<gene>
    <name evidence="3" type="ORF">SAMN06265371_101482</name>
</gene>